<sequence length="56" mass="6320">MDTRDFTVYALGLGLTPPAEPAGYKGWEVVIAYPNDDFDNGVLYWWGPEEDHGEED</sequence>
<organism evidence="1 2">
    <name type="scientific">Glycomyces niveus</name>
    <dbReference type="NCBI Taxonomy" id="2820287"/>
    <lineage>
        <taxon>Bacteria</taxon>
        <taxon>Bacillati</taxon>
        <taxon>Actinomycetota</taxon>
        <taxon>Actinomycetes</taxon>
        <taxon>Glycomycetales</taxon>
        <taxon>Glycomycetaceae</taxon>
        <taxon>Glycomyces</taxon>
    </lineage>
</organism>
<protein>
    <recommendedName>
        <fullName evidence="3">Glyoxalase</fullName>
    </recommendedName>
</protein>
<name>A0ABS3U9H0_9ACTN</name>
<dbReference type="EMBL" id="JAGFNP010000015">
    <property type="protein sequence ID" value="MBO3735425.1"/>
    <property type="molecule type" value="Genomic_DNA"/>
</dbReference>
<evidence type="ECO:0000313" key="2">
    <source>
        <dbReference type="Proteomes" id="UP000681341"/>
    </source>
</evidence>
<keyword evidence="2" id="KW-1185">Reference proteome</keyword>
<dbReference type="RefSeq" id="WP_208499052.1">
    <property type="nucleotide sequence ID" value="NZ_JAGFNP010000015.1"/>
</dbReference>
<dbReference type="Proteomes" id="UP000681341">
    <property type="component" value="Unassembled WGS sequence"/>
</dbReference>
<accession>A0ABS3U9H0</accession>
<evidence type="ECO:0008006" key="3">
    <source>
        <dbReference type="Google" id="ProtNLM"/>
    </source>
</evidence>
<gene>
    <name evidence="1" type="ORF">J5V16_21575</name>
</gene>
<proteinExistence type="predicted"/>
<comment type="caution">
    <text evidence="1">The sequence shown here is derived from an EMBL/GenBank/DDBJ whole genome shotgun (WGS) entry which is preliminary data.</text>
</comment>
<evidence type="ECO:0000313" key="1">
    <source>
        <dbReference type="EMBL" id="MBO3735425.1"/>
    </source>
</evidence>
<reference evidence="1 2" key="1">
    <citation type="submission" date="2021-03" db="EMBL/GenBank/DDBJ databases">
        <title>Glycomyces sp. nov., a novel actinomycete isolated from soil.</title>
        <authorList>
            <person name="Yang X."/>
            <person name="Xu X."/>
        </authorList>
    </citation>
    <scope>NUCLEOTIDE SEQUENCE [LARGE SCALE GENOMIC DNA]</scope>
    <source>
        <strain evidence="1 2">NEAU-S30</strain>
    </source>
</reference>